<dbReference type="EMBL" id="JAEHOE010000012">
    <property type="protein sequence ID" value="KAG2497934.1"/>
    <property type="molecule type" value="Genomic_DNA"/>
</dbReference>
<dbReference type="PANTHER" id="PTHR10625">
    <property type="entry name" value="HISTONE DEACETYLASE HDAC1-RELATED"/>
    <property type="match status" value="1"/>
</dbReference>
<reference evidence="3" key="1">
    <citation type="journal article" date="2020" name="bioRxiv">
        <title>Comparative genomics of Chlamydomonas.</title>
        <authorList>
            <person name="Craig R.J."/>
            <person name="Hasan A.R."/>
            <person name="Ness R.W."/>
            <person name="Keightley P.D."/>
        </authorList>
    </citation>
    <scope>NUCLEOTIDE SEQUENCE</scope>
    <source>
        <strain evidence="3">CCAP 11/70</strain>
    </source>
</reference>
<evidence type="ECO:0000259" key="2">
    <source>
        <dbReference type="Pfam" id="PF00850"/>
    </source>
</evidence>
<dbReference type="GO" id="GO:0040029">
    <property type="term" value="P:epigenetic regulation of gene expression"/>
    <property type="evidence" value="ECO:0007669"/>
    <property type="project" value="TreeGrafter"/>
</dbReference>
<dbReference type="PANTHER" id="PTHR10625:SF25">
    <property type="entry name" value="HISTONE DEACETYLASE 18-RELATED"/>
    <property type="match status" value="1"/>
</dbReference>
<dbReference type="Pfam" id="PF00850">
    <property type="entry name" value="Hist_deacetyl"/>
    <property type="match status" value="1"/>
</dbReference>
<evidence type="ECO:0000313" key="3">
    <source>
        <dbReference type="EMBL" id="KAG2497934.1"/>
    </source>
</evidence>
<dbReference type="Gene3D" id="3.40.800.20">
    <property type="entry name" value="Histone deacetylase domain"/>
    <property type="match status" value="1"/>
</dbReference>
<dbReference type="Proteomes" id="UP000612055">
    <property type="component" value="Unassembled WGS sequence"/>
</dbReference>
<feature type="region of interest" description="Disordered" evidence="1">
    <location>
        <begin position="778"/>
        <end position="806"/>
    </location>
</feature>
<feature type="domain" description="Histone deacetylase" evidence="2">
    <location>
        <begin position="252"/>
        <end position="612"/>
    </location>
</feature>
<feature type="region of interest" description="Disordered" evidence="1">
    <location>
        <begin position="43"/>
        <end position="67"/>
    </location>
</feature>
<proteinExistence type="predicted"/>
<dbReference type="GO" id="GO:0004407">
    <property type="term" value="F:histone deacetylase activity"/>
    <property type="evidence" value="ECO:0007669"/>
    <property type="project" value="TreeGrafter"/>
</dbReference>
<accession>A0A836C3Q5</accession>
<dbReference type="SUPFAM" id="SSF52768">
    <property type="entry name" value="Arginase/deacetylase"/>
    <property type="match status" value="1"/>
</dbReference>
<feature type="compositionally biased region" description="Gly residues" evidence="1">
    <location>
        <begin position="856"/>
        <end position="883"/>
    </location>
</feature>
<sequence length="954" mass="95990">MSAPVLSARVGWRHRPITEPGAAGFLGRRRAPVSAHRRVVATPVASARAEPHQQAHEPLSTSDWHIRDDDIDEEDTDDLDALTSSATEDEFEPPPLPASVCDLLSEVISSVAAQQATASDSFDVVPPVKASCCGGHAAGAKAAAYRRLTFCTNCCRPLSDPQEACTGCGHRRSHDAEILGDPRAWAEAYAAQLTAQQAADAAAEAAAQAQVLTRGKLMGSAAGGGAGPAGGRVLLAADERMLLHRTSLPPYPGRPERLQAIMSRLHSSGLMSRCRLLPCRPANELELLRVHSPALIAAVRAMPATAPAAPAASSTAPNAAASSAQPQPQAQAAATAPSRTPALAPRPTLPPSPVLPVTTAPAAVAPAGSSVSAIGRPGQEATAVCFCPDTLYNSHTRTAALLAAGAAADVGSALAAGRVDRAMAVLRPPGAQAGVDVARGGCYLNNIAVAAAAALAGGAQKVMVVDWDVHHGRGTAEIFADDPRVLVLDMHRYDSDTYPGSGAIDDVGLGRGEGFTLNVAFGSAGVTDGDLLSAALHVVLPVAHQFRPGVVLVAAGFGALKGDPVGGCSCSPAVFAHLTHLLASVGAPVGLLLEGGYNLDATAAAVEGCARVLLGEAPPPLPGPWATTGAGWLGIMNAMQIHSQYWSALHPLSFNGWAAAIDDQERRSRTDRGPPAAQHQAQEEAVLDPEHSTHHGHHHGAGHHHGTGHDQHAHTATPQPKPRPASPPSASFGALSGPNGGWEEAYDPIPGSGSGSDSEDEVDTAALAAAAAMLRERRNGGGVEPAEPEADPGWAHSQGDMSGYGEAGADVSAEELLDAFLGSWARGPGSRSFDEVDVAGAGVGVGTSAGLSGLGAMGHGSSSSGGNGASSGASGSDGNGNGNGHITSGDADIAAGVGVSVAGMSHGNGGGAAARAQQAAAAAASAKAGVGMKVLRAAPVLTTVSSGEEDADRV</sequence>
<dbReference type="AlphaFoldDB" id="A0A836C3Q5"/>
<feature type="region of interest" description="Disordered" evidence="1">
    <location>
        <begin position="856"/>
        <end position="887"/>
    </location>
</feature>
<dbReference type="PRINTS" id="PR01270">
    <property type="entry name" value="HDASUPER"/>
</dbReference>
<feature type="compositionally biased region" description="Low complexity" evidence="1">
    <location>
        <begin position="309"/>
        <end position="346"/>
    </location>
</feature>
<organism evidence="3 4">
    <name type="scientific">Edaphochlamys debaryana</name>
    <dbReference type="NCBI Taxonomy" id="47281"/>
    <lineage>
        <taxon>Eukaryota</taxon>
        <taxon>Viridiplantae</taxon>
        <taxon>Chlorophyta</taxon>
        <taxon>core chlorophytes</taxon>
        <taxon>Chlorophyceae</taxon>
        <taxon>CS clade</taxon>
        <taxon>Chlamydomonadales</taxon>
        <taxon>Chlamydomonadales incertae sedis</taxon>
        <taxon>Edaphochlamys</taxon>
    </lineage>
</organism>
<keyword evidence="4" id="KW-1185">Reference proteome</keyword>
<evidence type="ECO:0000313" key="4">
    <source>
        <dbReference type="Proteomes" id="UP000612055"/>
    </source>
</evidence>
<dbReference type="InterPro" id="IPR023696">
    <property type="entry name" value="Ureohydrolase_dom_sf"/>
</dbReference>
<feature type="compositionally biased region" description="Low complexity" evidence="1">
    <location>
        <begin position="728"/>
        <end position="737"/>
    </location>
</feature>
<gene>
    <name evidence="3" type="ORF">HYH03_004196</name>
</gene>
<name>A0A836C3Q5_9CHLO</name>
<feature type="compositionally biased region" description="Basic residues" evidence="1">
    <location>
        <begin position="694"/>
        <end position="706"/>
    </location>
</feature>
<dbReference type="InterPro" id="IPR037138">
    <property type="entry name" value="His_deacetylse_dom_sf"/>
</dbReference>
<protein>
    <recommendedName>
        <fullName evidence="2">Histone deacetylase domain-containing protein</fullName>
    </recommendedName>
</protein>
<comment type="caution">
    <text evidence="3">The sequence shown here is derived from an EMBL/GenBank/DDBJ whole genome shotgun (WGS) entry which is preliminary data.</text>
</comment>
<evidence type="ECO:0000256" key="1">
    <source>
        <dbReference type="SAM" id="MobiDB-lite"/>
    </source>
</evidence>
<feature type="region of interest" description="Disordered" evidence="1">
    <location>
        <begin position="665"/>
        <end position="762"/>
    </location>
</feature>
<dbReference type="OrthoDB" id="424012at2759"/>
<dbReference type="GO" id="GO:0005737">
    <property type="term" value="C:cytoplasm"/>
    <property type="evidence" value="ECO:0007669"/>
    <property type="project" value="TreeGrafter"/>
</dbReference>
<dbReference type="InterPro" id="IPR000286">
    <property type="entry name" value="HDACs"/>
</dbReference>
<dbReference type="GO" id="GO:0000118">
    <property type="term" value="C:histone deacetylase complex"/>
    <property type="evidence" value="ECO:0007669"/>
    <property type="project" value="TreeGrafter"/>
</dbReference>
<feature type="region of interest" description="Disordered" evidence="1">
    <location>
        <begin position="309"/>
        <end position="355"/>
    </location>
</feature>
<dbReference type="InterPro" id="IPR023801">
    <property type="entry name" value="His_deacetylse_dom"/>
</dbReference>